<gene>
    <name evidence="1" type="ORF">J2S19_000695</name>
</gene>
<comment type="caution">
    <text evidence="1">The sequence shown here is derived from an EMBL/GenBank/DDBJ whole genome shotgun (WGS) entry which is preliminary data.</text>
</comment>
<dbReference type="EMBL" id="JAUSUD010000002">
    <property type="protein sequence ID" value="MDQ0229444.1"/>
    <property type="molecule type" value="Genomic_DNA"/>
</dbReference>
<proteinExistence type="predicted"/>
<dbReference type="Proteomes" id="UP001234495">
    <property type="component" value="Unassembled WGS sequence"/>
</dbReference>
<evidence type="ECO:0000313" key="2">
    <source>
        <dbReference type="Proteomes" id="UP001234495"/>
    </source>
</evidence>
<name>A0ABT9ZBZ7_9BACI</name>
<accession>A0ABT9ZBZ7</accession>
<organism evidence="1 2">
    <name type="scientific">Metabacillus malikii</name>
    <dbReference type="NCBI Taxonomy" id="1504265"/>
    <lineage>
        <taxon>Bacteria</taxon>
        <taxon>Bacillati</taxon>
        <taxon>Bacillota</taxon>
        <taxon>Bacilli</taxon>
        <taxon>Bacillales</taxon>
        <taxon>Bacillaceae</taxon>
        <taxon>Metabacillus</taxon>
    </lineage>
</organism>
<protein>
    <submittedName>
        <fullName evidence="1">Uncharacterized protein</fullName>
    </submittedName>
</protein>
<keyword evidence="2" id="KW-1185">Reference proteome</keyword>
<dbReference type="RefSeq" id="WP_307337151.1">
    <property type="nucleotide sequence ID" value="NZ_JAUSUD010000002.1"/>
</dbReference>
<reference evidence="1 2" key="1">
    <citation type="submission" date="2023-07" db="EMBL/GenBank/DDBJ databases">
        <title>Genomic Encyclopedia of Type Strains, Phase IV (KMG-IV): sequencing the most valuable type-strain genomes for metagenomic binning, comparative biology and taxonomic classification.</title>
        <authorList>
            <person name="Goeker M."/>
        </authorList>
    </citation>
    <scope>NUCLEOTIDE SEQUENCE [LARGE SCALE GENOMIC DNA]</scope>
    <source>
        <strain evidence="1 2">DSM 29005</strain>
    </source>
</reference>
<evidence type="ECO:0000313" key="1">
    <source>
        <dbReference type="EMBL" id="MDQ0229444.1"/>
    </source>
</evidence>
<sequence>MKTRVIAVEKHDRSKKVYFLNEIEPKPLQLYMAILSDLSLNTLTIYNLDTNQFEDVTCMFHEQFLQNLASMLTKDFQSSTQSRAI</sequence>